<protein>
    <submittedName>
        <fullName evidence="2">Uma2 family endonuclease</fullName>
    </submittedName>
</protein>
<name>A0A2A9HDF2_TEPT2</name>
<evidence type="ECO:0000313" key="2">
    <source>
        <dbReference type="EMBL" id="PFG73828.1"/>
    </source>
</evidence>
<feature type="domain" description="Putative restriction endonuclease" evidence="1">
    <location>
        <begin position="15"/>
        <end position="184"/>
    </location>
</feature>
<comment type="caution">
    <text evidence="2">The sequence shown here is derived from an EMBL/GenBank/DDBJ whole genome shotgun (WGS) entry which is preliminary data.</text>
</comment>
<dbReference type="InterPro" id="IPR008538">
    <property type="entry name" value="Uma2"/>
</dbReference>
<gene>
    <name evidence="2" type="ORF">A9A59_1034</name>
</gene>
<dbReference type="InterPro" id="IPR011335">
    <property type="entry name" value="Restrct_endonuc-II-like"/>
</dbReference>
<keyword evidence="2" id="KW-0540">Nuclease</keyword>
<evidence type="ECO:0000259" key="1">
    <source>
        <dbReference type="Pfam" id="PF05685"/>
    </source>
</evidence>
<keyword evidence="3" id="KW-1185">Reference proteome</keyword>
<reference evidence="2 3" key="1">
    <citation type="submission" date="2017-09" db="EMBL/GenBank/DDBJ databases">
        <title>Sequencing the genomes of two abundant thermophiles in Great Basin hot springs: Thermocrinis jamiesonii and novel Chloroflexi Thermoflexus hugenholtzii.</title>
        <authorList>
            <person name="Hedlund B."/>
        </authorList>
    </citation>
    <scope>NUCLEOTIDE SEQUENCE [LARGE SCALE GENOMIC DNA]</scope>
    <source>
        <strain evidence="2 3">G233</strain>
    </source>
</reference>
<dbReference type="AlphaFoldDB" id="A0A2A9HDF2"/>
<evidence type="ECO:0000313" key="3">
    <source>
        <dbReference type="Proteomes" id="UP000223071"/>
    </source>
</evidence>
<sequence>MSAQPGPAPALLTADEFWQLPDPPHGGRLELVEGRVIEHMPVGERHGAVAAELALALGSFVKRYRLGRLDLETGYRVARNPDTVLAPDLAFRAADRIQGPPSDRYVDGAPTLAVEIMSPEDREADVARKIQLYLDAGASRVWIVRPRNRTITVHRPGGDAHTYTERDTLTSDDAAFPVPGFELPLAALFSD</sequence>
<proteinExistence type="predicted"/>
<dbReference type="RefSeq" id="WP_098503263.1">
    <property type="nucleotide sequence ID" value="NZ_PDJQ01000001.1"/>
</dbReference>
<organism evidence="2 3">
    <name type="scientific">Tepidiforma thermophila (strain KCTC 52669 / CGMCC 1.13589 / G233)</name>
    <dbReference type="NCBI Taxonomy" id="2761530"/>
    <lineage>
        <taxon>Bacteria</taxon>
        <taxon>Bacillati</taxon>
        <taxon>Chloroflexota</taxon>
        <taxon>Tepidiformia</taxon>
        <taxon>Tepidiformales</taxon>
        <taxon>Tepidiformaceae</taxon>
        <taxon>Tepidiforma</taxon>
    </lineage>
</organism>
<dbReference type="InterPro" id="IPR012296">
    <property type="entry name" value="Nuclease_put_TT1808"/>
</dbReference>
<dbReference type="Pfam" id="PF05685">
    <property type="entry name" value="Uma2"/>
    <property type="match status" value="1"/>
</dbReference>
<dbReference type="CDD" id="cd06260">
    <property type="entry name" value="DUF820-like"/>
    <property type="match status" value="1"/>
</dbReference>
<dbReference type="Gene3D" id="3.90.1570.10">
    <property type="entry name" value="tt1808, chain A"/>
    <property type="match status" value="1"/>
</dbReference>
<dbReference type="SUPFAM" id="SSF52980">
    <property type="entry name" value="Restriction endonuclease-like"/>
    <property type="match status" value="1"/>
</dbReference>
<dbReference type="Proteomes" id="UP000223071">
    <property type="component" value="Unassembled WGS sequence"/>
</dbReference>
<accession>A0A2A9HDF2</accession>
<dbReference type="PANTHER" id="PTHR34107:SF1">
    <property type="entry name" value="SLL0198 PROTEIN"/>
    <property type="match status" value="1"/>
</dbReference>
<dbReference type="GO" id="GO:0004519">
    <property type="term" value="F:endonuclease activity"/>
    <property type="evidence" value="ECO:0007669"/>
    <property type="project" value="UniProtKB-KW"/>
</dbReference>
<keyword evidence="2" id="KW-0378">Hydrolase</keyword>
<keyword evidence="2" id="KW-0255">Endonuclease</keyword>
<dbReference type="EMBL" id="PDJQ01000001">
    <property type="protein sequence ID" value="PFG73828.1"/>
    <property type="molecule type" value="Genomic_DNA"/>
</dbReference>
<dbReference type="PANTHER" id="PTHR34107">
    <property type="entry name" value="SLL0198 PROTEIN-RELATED"/>
    <property type="match status" value="1"/>
</dbReference>